<evidence type="ECO:0000313" key="3">
    <source>
        <dbReference type="EMBL" id="KAL2516412.1"/>
    </source>
</evidence>
<dbReference type="FunFam" id="3.30.460.10:FF:000001">
    <property type="entry name" value="GTP pyrophosphokinase RelA"/>
    <property type="match status" value="1"/>
</dbReference>
<dbReference type="SMART" id="SM00954">
    <property type="entry name" value="RelA_SpoT"/>
    <property type="match status" value="1"/>
</dbReference>
<name>A0ABD1TUK4_9LAMI</name>
<organism evidence="3 4">
    <name type="scientific">Forsythia ovata</name>
    <dbReference type="NCBI Taxonomy" id="205694"/>
    <lineage>
        <taxon>Eukaryota</taxon>
        <taxon>Viridiplantae</taxon>
        <taxon>Streptophyta</taxon>
        <taxon>Embryophyta</taxon>
        <taxon>Tracheophyta</taxon>
        <taxon>Spermatophyta</taxon>
        <taxon>Magnoliopsida</taxon>
        <taxon>eudicotyledons</taxon>
        <taxon>Gunneridae</taxon>
        <taxon>Pentapetalae</taxon>
        <taxon>asterids</taxon>
        <taxon>lamiids</taxon>
        <taxon>Lamiales</taxon>
        <taxon>Oleaceae</taxon>
        <taxon>Forsythieae</taxon>
        <taxon>Forsythia</taxon>
    </lineage>
</organism>
<evidence type="ECO:0000259" key="2">
    <source>
        <dbReference type="SMART" id="SM00954"/>
    </source>
</evidence>
<dbReference type="PANTHER" id="PTHR21262:SF0">
    <property type="entry name" value="GTP DIPHOSPHOKINASE RSH3, CHLOROPLASTIC-RELATED"/>
    <property type="match status" value="1"/>
</dbReference>
<comment type="caution">
    <text evidence="3">The sequence shown here is derived from an EMBL/GenBank/DDBJ whole genome shotgun (WGS) entry which is preliminary data.</text>
</comment>
<gene>
    <name evidence="3" type="ORF">Fot_30383</name>
</gene>
<dbReference type="InterPro" id="IPR007685">
    <property type="entry name" value="RelA_SpoT"/>
</dbReference>
<dbReference type="EMBL" id="JBFOLJ010000008">
    <property type="protein sequence ID" value="KAL2516412.1"/>
    <property type="molecule type" value="Genomic_DNA"/>
</dbReference>
<feature type="domain" description="RelA/SpoT" evidence="2">
    <location>
        <begin position="25"/>
        <end position="135"/>
    </location>
</feature>
<evidence type="ECO:0000313" key="4">
    <source>
        <dbReference type="Proteomes" id="UP001604277"/>
    </source>
</evidence>
<dbReference type="CDD" id="cd05399">
    <property type="entry name" value="NT_Rel-Spo_like"/>
    <property type="match status" value="1"/>
</dbReference>
<dbReference type="PANTHER" id="PTHR21262">
    <property type="entry name" value="GUANOSINE-3',5'-BIS DIPHOSPHATE 3'-PYROPHOSPHOHYDROLASE"/>
    <property type="match status" value="1"/>
</dbReference>
<dbReference type="InterPro" id="IPR043519">
    <property type="entry name" value="NT_sf"/>
</dbReference>
<reference evidence="4" key="1">
    <citation type="submission" date="2024-07" db="EMBL/GenBank/DDBJ databases">
        <title>Two chromosome-level genome assemblies of Korean endemic species Abeliophyllum distichum and Forsythia ovata (Oleaceae).</title>
        <authorList>
            <person name="Jang H."/>
        </authorList>
    </citation>
    <scope>NUCLEOTIDE SEQUENCE [LARGE SCALE GENOMIC DNA]</scope>
</reference>
<dbReference type="Proteomes" id="UP001604277">
    <property type="component" value="Unassembled WGS sequence"/>
</dbReference>
<evidence type="ECO:0000256" key="1">
    <source>
        <dbReference type="ARBA" id="ARBA00007476"/>
    </source>
</evidence>
<dbReference type="Pfam" id="PF04607">
    <property type="entry name" value="RelA_SpoT"/>
    <property type="match status" value="1"/>
</dbReference>
<comment type="similarity">
    <text evidence="1">Belongs to the RelA/SpoT family.</text>
</comment>
<accession>A0ABD1TUK4</accession>
<proteinExistence type="inferred from homology"/>
<keyword evidence="4" id="KW-1185">Reference proteome</keyword>
<sequence>MISSAVDKLELALKDEAISYHCLSGRHKSLYSIYSKMLKKKLNMDEIHDIHGLRLIVETEEDCYKALRIVHQLWGEIPGRFKDYIVHPKFNGYQSLHTVVIGEGMVPLEVQIRTKEMHLQAEYGFAAHWSCLAHSLLILWIAPFFANLIVASDGPVFVIMIENDKMSVQEFPANSSVMDLLERAGRGSSRWDCLWISREGRVEATAEPQAS</sequence>
<dbReference type="SUPFAM" id="SSF81301">
    <property type="entry name" value="Nucleotidyltransferase"/>
    <property type="match status" value="1"/>
</dbReference>
<protein>
    <submittedName>
        <fullName evidence="3">GTP diphosphokinase RSH3</fullName>
    </submittedName>
</protein>
<dbReference type="AlphaFoldDB" id="A0ABD1TUK4"/>
<dbReference type="Gene3D" id="3.30.460.10">
    <property type="entry name" value="Beta Polymerase, domain 2"/>
    <property type="match status" value="1"/>
</dbReference>